<feature type="non-terminal residue" evidence="1">
    <location>
        <position position="152"/>
    </location>
</feature>
<dbReference type="EMBL" id="BARV01011889">
    <property type="protein sequence ID" value="GAI13342.1"/>
    <property type="molecule type" value="Genomic_DNA"/>
</dbReference>
<proteinExistence type="predicted"/>
<comment type="caution">
    <text evidence="1">The sequence shown here is derived from an EMBL/GenBank/DDBJ whole genome shotgun (WGS) entry which is preliminary data.</text>
</comment>
<evidence type="ECO:0000313" key="1">
    <source>
        <dbReference type="EMBL" id="GAI13342.1"/>
    </source>
</evidence>
<reference evidence="1" key="1">
    <citation type="journal article" date="2014" name="Front. Microbiol.">
        <title>High frequency of phylogenetically diverse reductive dehalogenase-homologous genes in deep subseafloor sedimentary metagenomes.</title>
        <authorList>
            <person name="Kawai M."/>
            <person name="Futagami T."/>
            <person name="Toyoda A."/>
            <person name="Takaki Y."/>
            <person name="Nishi S."/>
            <person name="Hori S."/>
            <person name="Arai W."/>
            <person name="Tsubouchi T."/>
            <person name="Morono Y."/>
            <person name="Uchiyama I."/>
            <person name="Ito T."/>
            <person name="Fujiyama A."/>
            <person name="Inagaki F."/>
            <person name="Takami H."/>
        </authorList>
    </citation>
    <scope>NUCLEOTIDE SEQUENCE</scope>
    <source>
        <strain evidence="1">Expedition CK06-06</strain>
    </source>
</reference>
<organism evidence="1">
    <name type="scientific">marine sediment metagenome</name>
    <dbReference type="NCBI Taxonomy" id="412755"/>
    <lineage>
        <taxon>unclassified sequences</taxon>
        <taxon>metagenomes</taxon>
        <taxon>ecological metagenomes</taxon>
    </lineage>
</organism>
<name>X1L1X3_9ZZZZ</name>
<gene>
    <name evidence="1" type="ORF">S06H3_22301</name>
</gene>
<sequence>MAYLMHIGFDNSRRLWKDVYYFEYRGIRYKLIQNNIKKWCDVLLTILPDSNDRKAQDDLYINASEFLSALSWENNSLVKVHNLGGAGIPDNFKLRNAKCRCYSFPRVPFSGHIVGYDISCIPEIETEEQRDALVLFREASSSNNDYLAFLFF</sequence>
<accession>X1L1X3</accession>
<protein>
    <submittedName>
        <fullName evidence="1">Uncharacterized protein</fullName>
    </submittedName>
</protein>
<dbReference type="AlphaFoldDB" id="X1L1X3"/>